<dbReference type="Proteomes" id="UP000216361">
    <property type="component" value="Unassembled WGS sequence"/>
</dbReference>
<gene>
    <name evidence="2" type="ORF">CHR90_09000</name>
</gene>
<dbReference type="InterPro" id="IPR053188">
    <property type="entry name" value="FkbM_Methyltransferase"/>
</dbReference>
<dbReference type="EMBL" id="NOXS01000031">
    <property type="protein sequence ID" value="OYQ19541.1"/>
    <property type="molecule type" value="Genomic_DNA"/>
</dbReference>
<dbReference type="AlphaFoldDB" id="A0A255XRN1"/>
<accession>A0A255XRN1</accession>
<sequence>MPVSLETAATMGLLRNPLRRAVKLLRLLRHPAFRRGLRFGVAASLENFVAMRDLTLGSVIDAGANVGQFSLLMRGLHPTIEIHAFEPFPEAVAVFKRLFAADPAVKLYPVALGAAEGRASLHISRRSDNSSLLPISNNQAAFAPGTEEIGTVAVAVQRLDALLADAALLRPCLLKIDTQGGELEVLKGAEHLLPRIDYIYVELSFTEFYAGQPTADQILTHLHAQAYRLVGIGGIARDRRGAIQQADLLFQRSAP</sequence>
<comment type="caution">
    <text evidence="2">The sequence shown here is derived from an EMBL/GenBank/DDBJ whole genome shotgun (WGS) entry which is preliminary data.</text>
</comment>
<dbReference type="PANTHER" id="PTHR36973:SF4">
    <property type="entry name" value="NODULATION PROTEIN"/>
    <property type="match status" value="1"/>
</dbReference>
<reference evidence="2 3" key="1">
    <citation type="submission" date="2017-07" db="EMBL/GenBank/DDBJ databases">
        <title>Elstera cyanobacteriorum sp. nov., a novel bacterium isolated from cyanobacterial aggregates in a eutrophic lake.</title>
        <authorList>
            <person name="Cai H."/>
        </authorList>
    </citation>
    <scope>NUCLEOTIDE SEQUENCE [LARGE SCALE GENOMIC DNA]</scope>
    <source>
        <strain evidence="2 3">TH019</strain>
    </source>
</reference>
<proteinExistence type="predicted"/>
<dbReference type="OrthoDB" id="292760at2"/>
<dbReference type="SUPFAM" id="SSF53335">
    <property type="entry name" value="S-adenosyl-L-methionine-dependent methyltransferases"/>
    <property type="match status" value="1"/>
</dbReference>
<name>A0A255XRN1_9PROT</name>
<evidence type="ECO:0000313" key="3">
    <source>
        <dbReference type="Proteomes" id="UP000216361"/>
    </source>
</evidence>
<dbReference type="InterPro" id="IPR029063">
    <property type="entry name" value="SAM-dependent_MTases_sf"/>
</dbReference>
<organism evidence="2 3">
    <name type="scientific">Elstera cyanobacteriorum</name>
    <dbReference type="NCBI Taxonomy" id="2022747"/>
    <lineage>
        <taxon>Bacteria</taxon>
        <taxon>Pseudomonadati</taxon>
        <taxon>Pseudomonadota</taxon>
        <taxon>Alphaproteobacteria</taxon>
        <taxon>Rhodospirillales</taxon>
        <taxon>Rhodospirillaceae</taxon>
        <taxon>Elstera</taxon>
    </lineage>
</organism>
<evidence type="ECO:0000313" key="2">
    <source>
        <dbReference type="EMBL" id="OYQ19541.1"/>
    </source>
</evidence>
<dbReference type="GO" id="GO:0008171">
    <property type="term" value="F:O-methyltransferase activity"/>
    <property type="evidence" value="ECO:0007669"/>
    <property type="project" value="TreeGrafter"/>
</dbReference>
<dbReference type="InterPro" id="IPR006342">
    <property type="entry name" value="FkbM_mtfrase"/>
</dbReference>
<feature type="domain" description="Methyltransferase FkbM" evidence="1">
    <location>
        <begin position="61"/>
        <end position="229"/>
    </location>
</feature>
<dbReference type="Pfam" id="PF05050">
    <property type="entry name" value="Methyltransf_21"/>
    <property type="match status" value="1"/>
</dbReference>
<keyword evidence="3" id="KW-1185">Reference proteome</keyword>
<dbReference type="Gene3D" id="3.40.50.150">
    <property type="entry name" value="Vaccinia Virus protein VP39"/>
    <property type="match status" value="1"/>
</dbReference>
<dbReference type="PANTHER" id="PTHR36973">
    <property type="entry name" value="SLL1456 PROTEIN-RELATED"/>
    <property type="match status" value="1"/>
</dbReference>
<dbReference type="NCBIfam" id="TIGR01444">
    <property type="entry name" value="fkbM_fam"/>
    <property type="match status" value="1"/>
</dbReference>
<protein>
    <recommendedName>
        <fullName evidence="1">Methyltransferase FkbM domain-containing protein</fullName>
    </recommendedName>
</protein>
<evidence type="ECO:0000259" key="1">
    <source>
        <dbReference type="Pfam" id="PF05050"/>
    </source>
</evidence>